<proteinExistence type="predicted"/>
<accession>A0A1M5RUB9</accession>
<gene>
    <name evidence="1" type="ORF">SAMN02745124_00001</name>
</gene>
<evidence type="ECO:0000313" key="2">
    <source>
        <dbReference type="Proteomes" id="UP000184139"/>
    </source>
</evidence>
<sequence length="84" mass="9455">MLINVCGFRYPLARALAAWKMLFKPSRRALLWPDCHRDSIAWRCLITVSIAEMIGFNTGDLVKSVSAMHSRKLLKRHLAACGVA</sequence>
<keyword evidence="2" id="KW-1185">Reference proteome</keyword>
<protein>
    <submittedName>
        <fullName evidence="1">Uncharacterized protein</fullName>
    </submittedName>
</protein>
<evidence type="ECO:0000313" key="1">
    <source>
        <dbReference type="EMBL" id="SHH29905.1"/>
    </source>
</evidence>
<dbReference type="EMBL" id="FQXS01000001">
    <property type="protein sequence ID" value="SHH29905.1"/>
    <property type="molecule type" value="Genomic_DNA"/>
</dbReference>
<feature type="non-terminal residue" evidence="1">
    <location>
        <position position="84"/>
    </location>
</feature>
<dbReference type="Proteomes" id="UP000184139">
    <property type="component" value="Unassembled WGS sequence"/>
</dbReference>
<organism evidence="1 2">
    <name type="scientific">Desulfofustis glycolicus DSM 9705</name>
    <dbReference type="NCBI Taxonomy" id="1121409"/>
    <lineage>
        <taxon>Bacteria</taxon>
        <taxon>Pseudomonadati</taxon>
        <taxon>Thermodesulfobacteriota</taxon>
        <taxon>Desulfobulbia</taxon>
        <taxon>Desulfobulbales</taxon>
        <taxon>Desulfocapsaceae</taxon>
        <taxon>Desulfofustis</taxon>
    </lineage>
</organism>
<reference evidence="1 2" key="1">
    <citation type="submission" date="2016-11" db="EMBL/GenBank/DDBJ databases">
        <authorList>
            <person name="Jaros S."/>
            <person name="Januszkiewicz K."/>
            <person name="Wedrychowicz H."/>
        </authorList>
    </citation>
    <scope>NUCLEOTIDE SEQUENCE [LARGE SCALE GENOMIC DNA]</scope>
    <source>
        <strain evidence="1 2">DSM 9705</strain>
    </source>
</reference>
<dbReference type="AlphaFoldDB" id="A0A1M5RUB9"/>
<name>A0A1M5RUB9_9BACT</name>